<accession>Q0ASZ4</accession>
<proteinExistence type="predicted"/>
<evidence type="ECO:0000256" key="2">
    <source>
        <dbReference type="ARBA" id="ARBA00023125"/>
    </source>
</evidence>
<keyword evidence="2" id="KW-0238">DNA-binding</keyword>
<dbReference type="Gene3D" id="1.10.10.10">
    <property type="entry name" value="Winged helix-like DNA-binding domain superfamily/Winged helix DNA-binding domain"/>
    <property type="match status" value="1"/>
</dbReference>
<dbReference type="PANTHER" id="PTHR43537">
    <property type="entry name" value="TRANSCRIPTIONAL REGULATOR, GNTR FAMILY"/>
    <property type="match status" value="1"/>
</dbReference>
<dbReference type="InterPro" id="IPR008920">
    <property type="entry name" value="TF_FadR/GntR_C"/>
</dbReference>
<evidence type="ECO:0000256" key="1">
    <source>
        <dbReference type="ARBA" id="ARBA00023015"/>
    </source>
</evidence>
<dbReference type="AlphaFoldDB" id="Q0ASZ4"/>
<evidence type="ECO:0000313" key="6">
    <source>
        <dbReference type="EMBL" id="ABI64593.1"/>
    </source>
</evidence>
<evidence type="ECO:0000256" key="3">
    <source>
        <dbReference type="ARBA" id="ARBA00023163"/>
    </source>
</evidence>
<dbReference type="InterPro" id="IPR036390">
    <property type="entry name" value="WH_DNA-bd_sf"/>
</dbReference>
<dbReference type="SUPFAM" id="SSF46785">
    <property type="entry name" value="Winged helix' DNA-binding domain"/>
    <property type="match status" value="1"/>
</dbReference>
<dbReference type="eggNOG" id="COG1802">
    <property type="taxonomic scope" value="Bacteria"/>
</dbReference>
<dbReference type="Pfam" id="PF07729">
    <property type="entry name" value="FCD"/>
    <property type="match status" value="1"/>
</dbReference>
<keyword evidence="1" id="KW-0805">Transcription regulation</keyword>
<dbReference type="InterPro" id="IPR000524">
    <property type="entry name" value="Tscrpt_reg_HTH_GntR"/>
</dbReference>
<dbReference type="STRING" id="394221.Mmar10_0300"/>
<dbReference type="PRINTS" id="PR00035">
    <property type="entry name" value="HTHGNTR"/>
</dbReference>
<dbReference type="EMBL" id="CP000449">
    <property type="protein sequence ID" value="ABI64593.1"/>
    <property type="molecule type" value="Genomic_DNA"/>
</dbReference>
<dbReference type="SUPFAM" id="SSF48008">
    <property type="entry name" value="GntR ligand-binding domain-like"/>
    <property type="match status" value="1"/>
</dbReference>
<dbReference type="OrthoDB" id="7620579at2"/>
<dbReference type="SMART" id="SM00345">
    <property type="entry name" value="HTH_GNTR"/>
    <property type="match status" value="1"/>
</dbReference>
<evidence type="ECO:0000313" key="7">
    <source>
        <dbReference type="Proteomes" id="UP000001964"/>
    </source>
</evidence>
<reference evidence="6 7" key="1">
    <citation type="submission" date="2006-08" db="EMBL/GenBank/DDBJ databases">
        <title>Complete sequence of Maricaulis maris MCS10.</title>
        <authorList>
            <consortium name="US DOE Joint Genome Institute"/>
            <person name="Copeland A."/>
            <person name="Lucas S."/>
            <person name="Lapidus A."/>
            <person name="Barry K."/>
            <person name="Detter J.C."/>
            <person name="Glavina del Rio T."/>
            <person name="Hammon N."/>
            <person name="Israni S."/>
            <person name="Dalin E."/>
            <person name="Tice H."/>
            <person name="Pitluck S."/>
            <person name="Saunders E."/>
            <person name="Brettin T."/>
            <person name="Bruce D."/>
            <person name="Han C."/>
            <person name="Tapia R."/>
            <person name="Gilna P."/>
            <person name="Schmutz J."/>
            <person name="Larimer F."/>
            <person name="Land M."/>
            <person name="Hauser L."/>
            <person name="Kyrpides N."/>
            <person name="Mikhailova N."/>
            <person name="Viollier P."/>
            <person name="Stephens C."/>
            <person name="Richardson P."/>
        </authorList>
    </citation>
    <scope>NUCLEOTIDE SEQUENCE [LARGE SCALE GENOMIC DNA]</scope>
    <source>
        <strain evidence="6 7">MCS10</strain>
    </source>
</reference>
<keyword evidence="3" id="KW-0804">Transcription</keyword>
<gene>
    <name evidence="6" type="ordered locus">Mmar10_0300</name>
</gene>
<dbReference type="PANTHER" id="PTHR43537:SF41">
    <property type="entry name" value="TRANSCRIPTIONAL REGULATORY PROTEIN"/>
    <property type="match status" value="1"/>
</dbReference>
<dbReference type="Gene3D" id="1.20.120.530">
    <property type="entry name" value="GntR ligand-binding domain-like"/>
    <property type="match status" value="1"/>
</dbReference>
<dbReference type="PROSITE" id="PS50949">
    <property type="entry name" value="HTH_GNTR"/>
    <property type="match status" value="1"/>
</dbReference>
<dbReference type="InterPro" id="IPR011711">
    <property type="entry name" value="GntR_C"/>
</dbReference>
<dbReference type="Proteomes" id="UP000001964">
    <property type="component" value="Chromosome"/>
</dbReference>
<name>Q0ASZ4_MARMM</name>
<keyword evidence="7" id="KW-1185">Reference proteome</keyword>
<feature type="domain" description="HTH gntR-type" evidence="5">
    <location>
        <begin position="35"/>
        <end position="102"/>
    </location>
</feature>
<protein>
    <submittedName>
        <fullName evidence="6">Transcriptional regulator, GntR family</fullName>
    </submittedName>
</protein>
<dbReference type="KEGG" id="mmr:Mmar10_0300"/>
<evidence type="ECO:0000256" key="4">
    <source>
        <dbReference type="SAM" id="MobiDB-lite"/>
    </source>
</evidence>
<dbReference type="GO" id="GO:0003677">
    <property type="term" value="F:DNA binding"/>
    <property type="evidence" value="ECO:0007669"/>
    <property type="project" value="UniProtKB-KW"/>
</dbReference>
<dbReference type="Pfam" id="PF00392">
    <property type="entry name" value="GntR"/>
    <property type="match status" value="1"/>
</dbReference>
<feature type="compositionally biased region" description="Basic and acidic residues" evidence="4">
    <location>
        <begin position="17"/>
        <end position="30"/>
    </location>
</feature>
<feature type="region of interest" description="Disordered" evidence="4">
    <location>
        <begin position="1"/>
        <end position="30"/>
    </location>
</feature>
<dbReference type="InterPro" id="IPR036388">
    <property type="entry name" value="WH-like_DNA-bd_sf"/>
</dbReference>
<evidence type="ECO:0000259" key="5">
    <source>
        <dbReference type="PROSITE" id="PS50949"/>
    </source>
</evidence>
<organism evidence="6 7">
    <name type="scientific">Maricaulis maris (strain MCS10)</name>
    <name type="common">Caulobacter maris</name>
    <dbReference type="NCBI Taxonomy" id="394221"/>
    <lineage>
        <taxon>Bacteria</taxon>
        <taxon>Pseudomonadati</taxon>
        <taxon>Pseudomonadota</taxon>
        <taxon>Alphaproteobacteria</taxon>
        <taxon>Maricaulales</taxon>
        <taxon>Maricaulaceae</taxon>
        <taxon>Maricaulis</taxon>
    </lineage>
</organism>
<dbReference type="GO" id="GO:0003700">
    <property type="term" value="F:DNA-binding transcription factor activity"/>
    <property type="evidence" value="ECO:0007669"/>
    <property type="project" value="InterPro"/>
</dbReference>
<dbReference type="SMART" id="SM00895">
    <property type="entry name" value="FCD"/>
    <property type="match status" value="1"/>
</dbReference>
<sequence length="245" mass="26535">MTVLADLPSLQPGPSPLERRVPGSDQHYSDPIETRSVVDQLAARVRARILANELAPGEALRQEALADAYKVSRMPVREALRQLEVEGLVVFHANRGVTVSQVSEAEMAELFDIRLLLEPGLFAHAIQRAEPADIAAVETVRARETEALAKGDTASFGALNRDFHAALHAPASRPRTQAIVLSLNQHIDRYVRLQLSLGPDARKTANAEHDGLLDAMKTGDPVAGANRMVAHIETARAALVKAFEG</sequence>
<dbReference type="HOGENOM" id="CLU_017584_5_4_5"/>
<dbReference type="CDD" id="cd07377">
    <property type="entry name" value="WHTH_GntR"/>
    <property type="match status" value="1"/>
</dbReference>